<dbReference type="EC" id="2.7.11.1" evidence="1"/>
<dbReference type="KEGG" id="ccos:Pan44_29520"/>
<dbReference type="InterPro" id="IPR000719">
    <property type="entry name" value="Prot_kinase_dom"/>
</dbReference>
<dbReference type="SMART" id="SM00220">
    <property type="entry name" value="S_TKc"/>
    <property type="match status" value="1"/>
</dbReference>
<dbReference type="AlphaFoldDB" id="A0A517SFL5"/>
<dbReference type="PANTHER" id="PTHR43289">
    <property type="entry name" value="MITOGEN-ACTIVATED PROTEIN KINASE KINASE KINASE 20-RELATED"/>
    <property type="match status" value="1"/>
</dbReference>
<dbReference type="InterPro" id="IPR011009">
    <property type="entry name" value="Kinase-like_dom_sf"/>
</dbReference>
<keyword evidence="4 7" id="KW-0547">Nucleotide-binding</keyword>
<dbReference type="InParanoid" id="A0A517SFL5"/>
<evidence type="ECO:0000256" key="3">
    <source>
        <dbReference type="ARBA" id="ARBA00022679"/>
    </source>
</evidence>
<evidence type="ECO:0000256" key="4">
    <source>
        <dbReference type="ARBA" id="ARBA00022741"/>
    </source>
</evidence>
<dbReference type="Gene3D" id="1.10.510.10">
    <property type="entry name" value="Transferase(Phosphotransferase) domain 1"/>
    <property type="match status" value="1"/>
</dbReference>
<feature type="binding site" evidence="7">
    <location>
        <position position="136"/>
    </location>
    <ligand>
        <name>ATP</name>
        <dbReference type="ChEBI" id="CHEBI:30616"/>
    </ligand>
</feature>
<evidence type="ECO:0000256" key="1">
    <source>
        <dbReference type="ARBA" id="ARBA00012513"/>
    </source>
</evidence>
<dbReference type="GO" id="GO:0004674">
    <property type="term" value="F:protein serine/threonine kinase activity"/>
    <property type="evidence" value="ECO:0007669"/>
    <property type="project" value="UniProtKB-KW"/>
</dbReference>
<gene>
    <name evidence="9" type="primary">prkC_7</name>
    <name evidence="9" type="ORF">Pan44_29520</name>
</gene>
<reference evidence="9 10" key="1">
    <citation type="submission" date="2019-02" db="EMBL/GenBank/DDBJ databases">
        <title>Deep-cultivation of Planctomycetes and their phenomic and genomic characterization uncovers novel biology.</title>
        <authorList>
            <person name="Wiegand S."/>
            <person name="Jogler M."/>
            <person name="Boedeker C."/>
            <person name="Pinto D."/>
            <person name="Vollmers J."/>
            <person name="Rivas-Marin E."/>
            <person name="Kohn T."/>
            <person name="Peeters S.H."/>
            <person name="Heuer A."/>
            <person name="Rast P."/>
            <person name="Oberbeckmann S."/>
            <person name="Bunk B."/>
            <person name="Jeske O."/>
            <person name="Meyerdierks A."/>
            <person name="Storesund J.E."/>
            <person name="Kallscheuer N."/>
            <person name="Luecker S."/>
            <person name="Lage O.M."/>
            <person name="Pohl T."/>
            <person name="Merkel B.J."/>
            <person name="Hornburger P."/>
            <person name="Mueller R.-W."/>
            <person name="Bruemmer F."/>
            <person name="Labrenz M."/>
            <person name="Spormann A.M."/>
            <person name="Op den Camp H."/>
            <person name="Overmann J."/>
            <person name="Amann R."/>
            <person name="Jetten M.S.M."/>
            <person name="Mascher T."/>
            <person name="Medema M.H."/>
            <person name="Devos D.P."/>
            <person name="Kaster A.-K."/>
            <person name="Ovreas L."/>
            <person name="Rohde M."/>
            <person name="Galperin M.Y."/>
            <person name="Jogler C."/>
        </authorList>
    </citation>
    <scope>NUCLEOTIDE SEQUENCE [LARGE SCALE GENOMIC DNA]</scope>
    <source>
        <strain evidence="9 10">Pan44</strain>
    </source>
</reference>
<dbReference type="SUPFAM" id="SSF56112">
    <property type="entry name" value="Protein kinase-like (PK-like)"/>
    <property type="match status" value="1"/>
</dbReference>
<keyword evidence="10" id="KW-1185">Reference proteome</keyword>
<evidence type="ECO:0000313" key="10">
    <source>
        <dbReference type="Proteomes" id="UP000315700"/>
    </source>
</evidence>
<accession>A0A517SFL5</accession>
<evidence type="ECO:0000256" key="6">
    <source>
        <dbReference type="ARBA" id="ARBA00022840"/>
    </source>
</evidence>
<dbReference type="InterPro" id="IPR041916">
    <property type="entry name" value="Anti_sigma_zinc_sf"/>
</dbReference>
<dbReference type="RefSeq" id="WP_145035038.1">
    <property type="nucleotide sequence ID" value="NZ_CP036271.1"/>
</dbReference>
<dbReference type="PROSITE" id="PS50011">
    <property type="entry name" value="PROTEIN_KINASE_DOM"/>
    <property type="match status" value="1"/>
</dbReference>
<dbReference type="OrthoDB" id="6111975at2"/>
<sequence length="499" mass="53239">MSISPSTCDPRRPLQFLEGALSDADQSAFETHLESCPICRASLESKAGDVQAWSEVREYLSSFGEDADATRDAVQESSEIGDHGITAVLKLLAPTDDPAMVGRLAGYEIVGVIGCGGMGVVLKGFDARLNRFVAIKLLAPHLAASASARRRFAREAKAAAAVVHENVVAIHGVSEFQGLPYLVMPYVKGESLQKRLDRSGPLGVSEVLRIGRQIAAGLAAAHAQGLIHRDVKPANILLEENVDRLQLTDFGLARTVDDASETRTGIIAGTPQYMSPEQARGDALDTRSDLFSVGSVMYTMCAGRPPFRAETPYGILRRITDDTPRPLTEVNPDTPGWLEAIVGKLHSKEPADRFVSCEELAETLEQCLAHVRQPATVGLPEGVTKLVKPARPGSAGISAARFMRLMKTGRGQMTAGILATATLAGVFVMMRQPAAELASESGLPPAGLPESTLPVLDPALDWDRVAGETELLKGQAEELAGRAEQLWDGAKIPSAEMPP</sequence>
<name>A0A517SFL5_9PLAN</name>
<dbReference type="InterPro" id="IPR017441">
    <property type="entry name" value="Protein_kinase_ATP_BS"/>
</dbReference>
<organism evidence="9 10">
    <name type="scientific">Caulifigura coniformis</name>
    <dbReference type="NCBI Taxonomy" id="2527983"/>
    <lineage>
        <taxon>Bacteria</taxon>
        <taxon>Pseudomonadati</taxon>
        <taxon>Planctomycetota</taxon>
        <taxon>Planctomycetia</taxon>
        <taxon>Planctomycetales</taxon>
        <taxon>Planctomycetaceae</taxon>
        <taxon>Caulifigura</taxon>
    </lineage>
</organism>
<protein>
    <recommendedName>
        <fullName evidence="1">non-specific serine/threonine protein kinase</fullName>
        <ecNumber evidence="1">2.7.11.1</ecNumber>
    </recommendedName>
</protein>
<feature type="domain" description="Protein kinase" evidence="8">
    <location>
        <begin position="107"/>
        <end position="368"/>
    </location>
</feature>
<evidence type="ECO:0000259" key="8">
    <source>
        <dbReference type="PROSITE" id="PS50011"/>
    </source>
</evidence>
<evidence type="ECO:0000256" key="5">
    <source>
        <dbReference type="ARBA" id="ARBA00022777"/>
    </source>
</evidence>
<dbReference type="PROSITE" id="PS00108">
    <property type="entry name" value="PROTEIN_KINASE_ST"/>
    <property type="match status" value="1"/>
</dbReference>
<keyword evidence="2" id="KW-0723">Serine/threonine-protein kinase</keyword>
<dbReference type="InterPro" id="IPR027383">
    <property type="entry name" value="Znf_put"/>
</dbReference>
<evidence type="ECO:0000256" key="7">
    <source>
        <dbReference type="PROSITE-ProRule" id="PRU10141"/>
    </source>
</evidence>
<dbReference type="EMBL" id="CP036271">
    <property type="protein sequence ID" value="QDT54912.1"/>
    <property type="molecule type" value="Genomic_DNA"/>
</dbReference>
<dbReference type="PROSITE" id="PS00107">
    <property type="entry name" value="PROTEIN_KINASE_ATP"/>
    <property type="match status" value="1"/>
</dbReference>
<proteinExistence type="predicted"/>
<dbReference type="PANTHER" id="PTHR43289:SF6">
    <property type="entry name" value="SERINE_THREONINE-PROTEIN KINASE NEKL-3"/>
    <property type="match status" value="1"/>
</dbReference>
<dbReference type="Gene3D" id="3.30.200.20">
    <property type="entry name" value="Phosphorylase Kinase, domain 1"/>
    <property type="match status" value="1"/>
</dbReference>
<keyword evidence="3 9" id="KW-0808">Transferase</keyword>
<dbReference type="Pfam" id="PF13490">
    <property type="entry name" value="zf-HC2"/>
    <property type="match status" value="1"/>
</dbReference>
<dbReference type="FunFam" id="1.10.510.10:FF:000021">
    <property type="entry name" value="Serine/threonine protein kinase"/>
    <property type="match status" value="1"/>
</dbReference>
<dbReference type="Gene3D" id="1.10.10.1320">
    <property type="entry name" value="Anti-sigma factor, zinc-finger domain"/>
    <property type="match status" value="1"/>
</dbReference>
<keyword evidence="6 7" id="KW-0067">ATP-binding</keyword>
<dbReference type="CDD" id="cd14014">
    <property type="entry name" value="STKc_PknB_like"/>
    <property type="match status" value="1"/>
</dbReference>
<keyword evidence="5 9" id="KW-0418">Kinase</keyword>
<dbReference type="Pfam" id="PF00069">
    <property type="entry name" value="Pkinase"/>
    <property type="match status" value="1"/>
</dbReference>
<dbReference type="InterPro" id="IPR008271">
    <property type="entry name" value="Ser/Thr_kinase_AS"/>
</dbReference>
<evidence type="ECO:0000313" key="9">
    <source>
        <dbReference type="EMBL" id="QDT54912.1"/>
    </source>
</evidence>
<evidence type="ECO:0000256" key="2">
    <source>
        <dbReference type="ARBA" id="ARBA00022527"/>
    </source>
</evidence>
<dbReference type="Proteomes" id="UP000315700">
    <property type="component" value="Chromosome"/>
</dbReference>
<dbReference type="GO" id="GO:0005524">
    <property type="term" value="F:ATP binding"/>
    <property type="evidence" value="ECO:0007669"/>
    <property type="project" value="UniProtKB-UniRule"/>
</dbReference>